<evidence type="ECO:0000313" key="4">
    <source>
        <dbReference type="EMBL" id="RCK64828.1"/>
    </source>
</evidence>
<feature type="compositionally biased region" description="Acidic residues" evidence="1">
    <location>
        <begin position="420"/>
        <end position="435"/>
    </location>
</feature>
<dbReference type="InterPro" id="IPR048401">
    <property type="entry name" value="SLS1_C"/>
</dbReference>
<feature type="domain" description="SLS1 N-terminal" evidence="2">
    <location>
        <begin position="103"/>
        <end position="185"/>
    </location>
</feature>
<protein>
    <recommendedName>
        <fullName evidence="6">Sigma-like sequence protein 1, mitochondrial</fullName>
    </recommendedName>
</protein>
<feature type="domain" description="SLS1 C-terminal" evidence="3">
    <location>
        <begin position="576"/>
        <end position="915"/>
    </location>
</feature>
<evidence type="ECO:0008006" key="6">
    <source>
        <dbReference type="Google" id="ProtNLM"/>
    </source>
</evidence>
<evidence type="ECO:0000259" key="2">
    <source>
        <dbReference type="Pfam" id="PF20776"/>
    </source>
</evidence>
<dbReference type="Proteomes" id="UP000253472">
    <property type="component" value="Unassembled WGS sequence"/>
</dbReference>
<evidence type="ECO:0000259" key="3">
    <source>
        <dbReference type="Pfam" id="PF20778"/>
    </source>
</evidence>
<sequence>MISLSRYALRKNTATRIPTRSVGQFSSLEEFLKVANNDQESRRRKRIFLKPSELLEKGKTRQWRERTRNLAPPLPADYDKVPVVYEALSKHMGLPQKLPTDLEQEIIKSIELLKPIDSEIGRMTFDALSRKLQMAFKKTQLFDYLAYMWEKDSSLRMTGKPPKTYMNKKVLAAKIIKDIWKIEVSDNLVGGSDVSTGEIQLKSHEISFLEALKSHVVANMKKYDVRTLVTNSKFRVTGKEPGVNFILEELKKILRGMKSEKWDIGKSAAIKDLDLDKIQQLADVYFEKGSEEGQYVLYARQDGNITFAKRLLTWSMDNNPHVKDEVFEADRLASAEFGPYVNHDILPWYQKNFEYFSVVRKDHKPMSELVFDKYDAMHDYFVELVVGGKLEDSRMLLGSDLYHDVIPEEEFHRPNKSALEEDVMEEDVSEEDVSPQEETKSEPASNFPDMSNILSNQQKAKGVDRQPHEDLEELRKELGSFSNEDVDVSDFPGIAKLVEDFEAASSKPSDESIEDLRKELNLFTTASEGGFNVLGSFNEKVLTESQPQEAVEAAEIEAVEADSSKPSDESIDDLSTELNLFTTSQEGDFNELTESKPHEAVEPAAAADPPAADSPAADSPAADPPVAKSPVIVSDYFSSEQIDKLYEQLTDISYTSELEGVDKNSILSSAFTVQFGTLLLKQNPPKEKALFPTPLAVTKDSQFVFAGSAPYMTDLVTSLPLIDAPSSDIILIKLVPSKLQKKGETTIAHNEFENYPPVEIVCELDERGLLNFGTLQVISLEAIKNVAVGLPELGSDLNVSRMILGDMLKESDDSSSDKFASQPDLENFFDNSQLKFKGNAQFKVHPHVTLNINGKSVPYEYLSMSRKVELNFQYNGRQVNYSVINGGPLGGMRSELIIGDGELSREEFEKLLNDSILLIRETS</sequence>
<evidence type="ECO:0000256" key="1">
    <source>
        <dbReference type="SAM" id="MobiDB-lite"/>
    </source>
</evidence>
<proteinExistence type="predicted"/>
<dbReference type="STRING" id="5486.A0A367YG60"/>
<feature type="compositionally biased region" description="Low complexity" evidence="1">
    <location>
        <begin position="602"/>
        <end position="625"/>
    </location>
</feature>
<accession>A0A367YG60</accession>
<reference evidence="4 5" key="1">
    <citation type="submission" date="2018-06" db="EMBL/GenBank/DDBJ databases">
        <title>Whole genome sequencing of Candida tropicalis (genome annotated by CSBL at Korea University).</title>
        <authorList>
            <person name="Ahn J."/>
        </authorList>
    </citation>
    <scope>NUCLEOTIDE SEQUENCE [LARGE SCALE GENOMIC DNA]</scope>
    <source>
        <strain evidence="4 5">ATCC 20962</strain>
    </source>
</reference>
<organism evidence="4 5">
    <name type="scientific">Candida viswanathii</name>
    <dbReference type="NCBI Taxonomy" id="5486"/>
    <lineage>
        <taxon>Eukaryota</taxon>
        <taxon>Fungi</taxon>
        <taxon>Dikarya</taxon>
        <taxon>Ascomycota</taxon>
        <taxon>Saccharomycotina</taxon>
        <taxon>Pichiomycetes</taxon>
        <taxon>Debaryomycetaceae</taxon>
        <taxon>Candida/Lodderomyces clade</taxon>
        <taxon>Candida</taxon>
    </lineage>
</organism>
<dbReference type="InterPro" id="IPR048400">
    <property type="entry name" value="SLS1_N"/>
</dbReference>
<dbReference type="EMBL" id="QLNQ01000021">
    <property type="protein sequence ID" value="RCK64828.1"/>
    <property type="molecule type" value="Genomic_DNA"/>
</dbReference>
<evidence type="ECO:0000313" key="5">
    <source>
        <dbReference type="Proteomes" id="UP000253472"/>
    </source>
</evidence>
<dbReference type="AlphaFoldDB" id="A0A367YG60"/>
<name>A0A367YG60_9ASCO</name>
<dbReference type="Pfam" id="PF20776">
    <property type="entry name" value="SLS1_N"/>
    <property type="match status" value="1"/>
</dbReference>
<gene>
    <name evidence="4" type="ORF">Cantr_00671</name>
</gene>
<feature type="region of interest" description="Disordered" evidence="1">
    <location>
        <begin position="600"/>
        <end position="625"/>
    </location>
</feature>
<dbReference type="OrthoDB" id="5392646at2759"/>
<keyword evidence="5" id="KW-1185">Reference proteome</keyword>
<dbReference type="Pfam" id="PF20778">
    <property type="entry name" value="SLS1_C"/>
    <property type="match status" value="1"/>
</dbReference>
<feature type="region of interest" description="Disordered" evidence="1">
    <location>
        <begin position="412"/>
        <end position="452"/>
    </location>
</feature>
<feature type="compositionally biased region" description="Polar residues" evidence="1">
    <location>
        <begin position="442"/>
        <end position="452"/>
    </location>
</feature>
<comment type="caution">
    <text evidence="4">The sequence shown here is derived from an EMBL/GenBank/DDBJ whole genome shotgun (WGS) entry which is preliminary data.</text>
</comment>